<dbReference type="AlphaFoldDB" id="A0A6J6GHJ5"/>
<dbReference type="SUPFAM" id="SSF53271">
    <property type="entry name" value="PRTase-like"/>
    <property type="match status" value="1"/>
</dbReference>
<dbReference type="EMBL" id="CAEZUS010000003">
    <property type="protein sequence ID" value="CAB4600792.1"/>
    <property type="molecule type" value="Genomic_DNA"/>
</dbReference>
<name>A0A6J6GHJ5_9ZZZZ</name>
<dbReference type="InterPro" id="IPR029057">
    <property type="entry name" value="PRTase-like"/>
</dbReference>
<proteinExistence type="inferred from homology"/>
<sequence>MRFLAELNTLLFPVRCYGCRDLGFAICSSCRKHWNPHIYKSQIENLSVYSAIPYSVVARNILLAAKEENQKSADQLIIAALSKSLETAFRNVPICAIVPIPSQSSSNRRRGRDFVAEITISVARQCGVAVLPLLQHQRAVRDQSKLDIAGRRDNLAMALAVKPEFAGNYSAEKVVILDDLLTTGATIREANRALTKGGFQVQAAVTACVALRRRR</sequence>
<protein>
    <submittedName>
        <fullName evidence="2">Unannotated protein</fullName>
    </submittedName>
</protein>
<dbReference type="PANTHER" id="PTHR47505:SF1">
    <property type="entry name" value="DNA UTILIZATION PROTEIN YHGH"/>
    <property type="match status" value="1"/>
</dbReference>
<comment type="similarity">
    <text evidence="1">Belongs to the ComF/GntX family.</text>
</comment>
<accession>A0A6J6GHJ5</accession>
<dbReference type="InterPro" id="IPR000836">
    <property type="entry name" value="PRTase_dom"/>
</dbReference>
<dbReference type="InterPro" id="IPR051910">
    <property type="entry name" value="ComF/GntX_DNA_util-trans"/>
</dbReference>
<evidence type="ECO:0000256" key="1">
    <source>
        <dbReference type="ARBA" id="ARBA00008007"/>
    </source>
</evidence>
<dbReference type="PANTHER" id="PTHR47505">
    <property type="entry name" value="DNA UTILIZATION PROTEIN YHGH"/>
    <property type="match status" value="1"/>
</dbReference>
<dbReference type="Gene3D" id="3.40.50.2020">
    <property type="match status" value="1"/>
</dbReference>
<reference evidence="2" key="1">
    <citation type="submission" date="2020-05" db="EMBL/GenBank/DDBJ databases">
        <authorList>
            <person name="Chiriac C."/>
            <person name="Salcher M."/>
            <person name="Ghai R."/>
            <person name="Kavagutti S V."/>
        </authorList>
    </citation>
    <scope>NUCLEOTIDE SEQUENCE</scope>
</reference>
<dbReference type="CDD" id="cd06223">
    <property type="entry name" value="PRTases_typeI"/>
    <property type="match status" value="1"/>
</dbReference>
<organism evidence="2">
    <name type="scientific">freshwater metagenome</name>
    <dbReference type="NCBI Taxonomy" id="449393"/>
    <lineage>
        <taxon>unclassified sequences</taxon>
        <taxon>metagenomes</taxon>
        <taxon>ecological metagenomes</taxon>
    </lineage>
</organism>
<gene>
    <name evidence="2" type="ORF">UFOPK1852_00041</name>
</gene>
<evidence type="ECO:0000313" key="2">
    <source>
        <dbReference type="EMBL" id="CAB4600792.1"/>
    </source>
</evidence>